<dbReference type="CDD" id="cd01107">
    <property type="entry name" value="HTH_BmrR"/>
    <property type="match status" value="1"/>
</dbReference>
<keyword evidence="8" id="KW-1185">Reference proteome</keyword>
<dbReference type="RefSeq" id="WP_256131113.1">
    <property type="nucleotide sequence ID" value="NZ_JANFXK010000003.1"/>
</dbReference>
<evidence type="ECO:0000259" key="6">
    <source>
        <dbReference type="PROSITE" id="PS50937"/>
    </source>
</evidence>
<name>A0ABT1RL87_9FIRM</name>
<proteinExistence type="predicted"/>
<comment type="caution">
    <text evidence="7">The sequence shown here is derived from an EMBL/GenBank/DDBJ whole genome shotgun (WGS) entry which is preliminary data.</text>
</comment>
<dbReference type="Proteomes" id="UP001524502">
    <property type="component" value="Unassembled WGS sequence"/>
</dbReference>
<evidence type="ECO:0000256" key="2">
    <source>
        <dbReference type="ARBA" id="ARBA00023015"/>
    </source>
</evidence>
<dbReference type="InterPro" id="IPR029442">
    <property type="entry name" value="GyrI-like"/>
</dbReference>
<evidence type="ECO:0000256" key="4">
    <source>
        <dbReference type="ARBA" id="ARBA00023163"/>
    </source>
</evidence>
<evidence type="ECO:0000256" key="5">
    <source>
        <dbReference type="SAM" id="Coils"/>
    </source>
</evidence>
<dbReference type="InterPro" id="IPR000551">
    <property type="entry name" value="MerR-type_HTH_dom"/>
</dbReference>
<dbReference type="PROSITE" id="PS50937">
    <property type="entry name" value="HTH_MERR_2"/>
    <property type="match status" value="1"/>
</dbReference>
<dbReference type="InterPro" id="IPR047057">
    <property type="entry name" value="MerR_fam"/>
</dbReference>
<dbReference type="InterPro" id="IPR011256">
    <property type="entry name" value="Reg_factor_effector_dom_sf"/>
</dbReference>
<sequence>MKDLFSIGQVAKLFRINIRTLRYYDQIGLLQPSEVDKRTGYRYYSTQQFERLNTILYLRALDTPLKNIMRFFEHKSTDRMMELLREQEEATGEKIRQMERVRRKLEQRISTLEYAASSILEEIREVYLPERKAALLRKEITADDDLEHPIRELEQQNSLGPIIFLGKVGLTVSQDNLLRRKFDVFSGIFLIFEEGDEAEGSADILPQGDYVTVAFSDTHKKSAFYYEKLADYIDAKGYWIAGDSVEITIIDSGLTGDISQFVTEIQIPVRKNMP</sequence>
<dbReference type="SUPFAM" id="SSF55136">
    <property type="entry name" value="Probable bacterial effector-binding domain"/>
    <property type="match status" value="1"/>
</dbReference>
<keyword evidence="3" id="KW-0238">DNA-binding</keyword>
<dbReference type="SUPFAM" id="SSF46955">
    <property type="entry name" value="Putative DNA-binding domain"/>
    <property type="match status" value="1"/>
</dbReference>
<keyword evidence="5" id="KW-0175">Coiled coil</keyword>
<accession>A0ABT1RL87</accession>
<reference evidence="7 8" key="1">
    <citation type="submission" date="2022-06" db="EMBL/GenBank/DDBJ databases">
        <title>Isolation of gut microbiota from human fecal samples.</title>
        <authorList>
            <person name="Pamer E.G."/>
            <person name="Barat B."/>
            <person name="Waligurski E."/>
            <person name="Medina S."/>
            <person name="Paddock L."/>
            <person name="Mostad J."/>
        </authorList>
    </citation>
    <scope>NUCLEOTIDE SEQUENCE [LARGE SCALE GENOMIC DNA]</scope>
    <source>
        <strain evidence="7 8">SL.3.17</strain>
    </source>
</reference>
<dbReference type="Pfam" id="PF13411">
    <property type="entry name" value="MerR_1"/>
    <property type="match status" value="1"/>
</dbReference>
<dbReference type="SMART" id="SM00422">
    <property type="entry name" value="HTH_MERR"/>
    <property type="match status" value="1"/>
</dbReference>
<dbReference type="Pfam" id="PF06445">
    <property type="entry name" value="GyrI-like"/>
    <property type="match status" value="1"/>
</dbReference>
<evidence type="ECO:0000256" key="1">
    <source>
        <dbReference type="ARBA" id="ARBA00022491"/>
    </source>
</evidence>
<keyword evidence="2" id="KW-0805">Transcription regulation</keyword>
<keyword evidence="1" id="KW-0678">Repressor</keyword>
<dbReference type="InterPro" id="IPR009061">
    <property type="entry name" value="DNA-bd_dom_put_sf"/>
</dbReference>
<feature type="domain" description="HTH merR-type" evidence="6">
    <location>
        <begin position="4"/>
        <end position="74"/>
    </location>
</feature>
<gene>
    <name evidence="7" type="ORF">NE619_04240</name>
</gene>
<keyword evidence="4" id="KW-0804">Transcription</keyword>
<dbReference type="Gene3D" id="1.10.1660.10">
    <property type="match status" value="1"/>
</dbReference>
<dbReference type="Gene3D" id="3.20.80.10">
    <property type="entry name" value="Regulatory factor, effector binding domain"/>
    <property type="match status" value="1"/>
</dbReference>
<organism evidence="7 8">
    <name type="scientific">Anaerovorax odorimutans</name>
    <dbReference type="NCBI Taxonomy" id="109327"/>
    <lineage>
        <taxon>Bacteria</taxon>
        <taxon>Bacillati</taxon>
        <taxon>Bacillota</taxon>
        <taxon>Clostridia</taxon>
        <taxon>Peptostreptococcales</taxon>
        <taxon>Anaerovoracaceae</taxon>
        <taxon>Anaerovorax</taxon>
    </lineage>
</organism>
<feature type="coiled-coil region" evidence="5">
    <location>
        <begin position="81"/>
        <end position="115"/>
    </location>
</feature>
<dbReference type="PANTHER" id="PTHR30204">
    <property type="entry name" value="REDOX-CYCLING DRUG-SENSING TRANSCRIPTIONAL ACTIVATOR SOXR"/>
    <property type="match status" value="1"/>
</dbReference>
<dbReference type="PANTHER" id="PTHR30204:SF69">
    <property type="entry name" value="MERR-FAMILY TRANSCRIPTIONAL REGULATOR"/>
    <property type="match status" value="1"/>
</dbReference>
<protein>
    <submittedName>
        <fullName evidence="7">MerR family transcriptional regulator</fullName>
    </submittedName>
</protein>
<evidence type="ECO:0000256" key="3">
    <source>
        <dbReference type="ARBA" id="ARBA00023125"/>
    </source>
</evidence>
<evidence type="ECO:0000313" key="8">
    <source>
        <dbReference type="Proteomes" id="UP001524502"/>
    </source>
</evidence>
<dbReference type="EMBL" id="JANFXK010000003">
    <property type="protein sequence ID" value="MCQ4635927.1"/>
    <property type="molecule type" value="Genomic_DNA"/>
</dbReference>
<evidence type="ECO:0000313" key="7">
    <source>
        <dbReference type="EMBL" id="MCQ4635927.1"/>
    </source>
</evidence>